<dbReference type="InterPro" id="IPR052893">
    <property type="entry name" value="TCS_response_regulator"/>
</dbReference>
<evidence type="ECO:0000256" key="1">
    <source>
        <dbReference type="PROSITE-ProRule" id="PRU00169"/>
    </source>
</evidence>
<gene>
    <name evidence="3" type="ORF">DXT99_07525</name>
</gene>
<reference evidence="4" key="1">
    <citation type="submission" date="2018-08" db="EMBL/GenBank/DDBJ databases">
        <authorList>
            <person name="Liu Z.-W."/>
            <person name="Du Z.-J."/>
        </authorList>
    </citation>
    <scope>NUCLEOTIDE SEQUENCE [LARGE SCALE GENOMIC DNA]</scope>
    <source>
        <strain evidence="4">H4X</strain>
    </source>
</reference>
<dbReference type="Gene3D" id="3.40.50.2300">
    <property type="match status" value="1"/>
</dbReference>
<dbReference type="EMBL" id="QRGR01000007">
    <property type="protein sequence ID" value="RDV15840.1"/>
    <property type="molecule type" value="Genomic_DNA"/>
</dbReference>
<protein>
    <submittedName>
        <fullName evidence="3">Response regulator</fullName>
    </submittedName>
</protein>
<proteinExistence type="predicted"/>
<dbReference type="PANTHER" id="PTHR44520">
    <property type="entry name" value="RESPONSE REGULATOR RCP1-RELATED"/>
    <property type="match status" value="1"/>
</dbReference>
<dbReference type="PANTHER" id="PTHR44520:SF2">
    <property type="entry name" value="RESPONSE REGULATOR RCP1"/>
    <property type="match status" value="1"/>
</dbReference>
<dbReference type="AlphaFoldDB" id="A0A3D8LEL3"/>
<dbReference type="SUPFAM" id="SSF52172">
    <property type="entry name" value="CheY-like"/>
    <property type="match status" value="1"/>
</dbReference>
<dbReference type="PROSITE" id="PS50110">
    <property type="entry name" value="RESPONSE_REGULATORY"/>
    <property type="match status" value="1"/>
</dbReference>
<keyword evidence="1" id="KW-0597">Phosphoprotein</keyword>
<evidence type="ECO:0000259" key="2">
    <source>
        <dbReference type="PROSITE" id="PS50110"/>
    </source>
</evidence>
<dbReference type="GO" id="GO:0000160">
    <property type="term" value="P:phosphorelay signal transduction system"/>
    <property type="evidence" value="ECO:0007669"/>
    <property type="project" value="InterPro"/>
</dbReference>
<keyword evidence="4" id="KW-1185">Reference proteome</keyword>
<feature type="modified residue" description="4-aspartylphosphate" evidence="1">
    <location>
        <position position="94"/>
    </location>
</feature>
<sequence>MYLTKYYQFIYQAIAPVNQFLHVPGLKSGKKGLKQPKTVLLVDDDNLSIFLSKRVLKMSGIEAEILTAQHGQEALAIIRELYCSGRYPELVLLDINMPVMGGFTLLEELQKSVDWKSSSMRIVILSSSLHDLELARAKELPVVGYIEKPLSKEKLSCFL</sequence>
<dbReference type="OrthoDB" id="1524091at2"/>
<dbReference type="RefSeq" id="WP_115564912.1">
    <property type="nucleotide sequence ID" value="NZ_QRGR01000007.1"/>
</dbReference>
<dbReference type="Proteomes" id="UP000256708">
    <property type="component" value="Unassembled WGS sequence"/>
</dbReference>
<feature type="domain" description="Response regulatory" evidence="2">
    <location>
        <begin position="38"/>
        <end position="159"/>
    </location>
</feature>
<comment type="caution">
    <text evidence="3">The sequence shown here is derived from an EMBL/GenBank/DDBJ whole genome shotgun (WGS) entry which is preliminary data.</text>
</comment>
<dbReference type="SMART" id="SM00448">
    <property type="entry name" value="REC"/>
    <property type="match status" value="1"/>
</dbReference>
<accession>A0A3D8LEL3</accession>
<dbReference type="Pfam" id="PF00072">
    <property type="entry name" value="Response_reg"/>
    <property type="match status" value="1"/>
</dbReference>
<dbReference type="InterPro" id="IPR001789">
    <property type="entry name" value="Sig_transdc_resp-reg_receiver"/>
</dbReference>
<organism evidence="3 4">
    <name type="scientific">Pontibacter diazotrophicus</name>
    <dbReference type="NCBI Taxonomy" id="1400979"/>
    <lineage>
        <taxon>Bacteria</taxon>
        <taxon>Pseudomonadati</taxon>
        <taxon>Bacteroidota</taxon>
        <taxon>Cytophagia</taxon>
        <taxon>Cytophagales</taxon>
        <taxon>Hymenobacteraceae</taxon>
        <taxon>Pontibacter</taxon>
    </lineage>
</organism>
<name>A0A3D8LEL3_9BACT</name>
<dbReference type="InterPro" id="IPR011006">
    <property type="entry name" value="CheY-like_superfamily"/>
</dbReference>
<evidence type="ECO:0000313" key="4">
    <source>
        <dbReference type="Proteomes" id="UP000256708"/>
    </source>
</evidence>
<evidence type="ECO:0000313" key="3">
    <source>
        <dbReference type="EMBL" id="RDV15840.1"/>
    </source>
</evidence>